<accession>A0ABR1SR42</accession>
<proteinExistence type="predicted"/>
<keyword evidence="3" id="KW-1185">Reference proteome</keyword>
<name>A0ABR1SR42_9PEZI</name>
<feature type="region of interest" description="Disordered" evidence="1">
    <location>
        <begin position="1"/>
        <end position="60"/>
    </location>
</feature>
<protein>
    <submittedName>
        <fullName evidence="2">Carbohydrate-binding module family 50 protein</fullName>
    </submittedName>
</protein>
<dbReference type="Gene3D" id="3.10.350.10">
    <property type="entry name" value="LysM domain"/>
    <property type="match status" value="1"/>
</dbReference>
<evidence type="ECO:0000313" key="2">
    <source>
        <dbReference type="EMBL" id="KAK8036185.1"/>
    </source>
</evidence>
<dbReference type="InterPro" id="IPR018392">
    <property type="entry name" value="LysM"/>
</dbReference>
<gene>
    <name evidence="2" type="ORF">PG993_008799</name>
</gene>
<dbReference type="InterPro" id="IPR036779">
    <property type="entry name" value="LysM_dom_sf"/>
</dbReference>
<dbReference type="CDD" id="cd00118">
    <property type="entry name" value="LysM"/>
    <property type="match status" value="1"/>
</dbReference>
<dbReference type="Proteomes" id="UP001444661">
    <property type="component" value="Unassembled WGS sequence"/>
</dbReference>
<reference evidence="2 3" key="1">
    <citation type="submission" date="2023-01" db="EMBL/GenBank/DDBJ databases">
        <title>Analysis of 21 Apiospora genomes using comparative genomics revels a genus with tremendous synthesis potential of carbohydrate active enzymes and secondary metabolites.</title>
        <authorList>
            <person name="Sorensen T."/>
        </authorList>
    </citation>
    <scope>NUCLEOTIDE SEQUENCE [LARGE SCALE GENOMIC DNA]</scope>
    <source>
        <strain evidence="2 3">CBS 33761</strain>
    </source>
</reference>
<sequence>MRTSPPPTPTRRPPPAPPSTTSMRSCTSSITKAASTGPAPRRREPRKASRPTATDGALVGAGDGCDSFANEAGIDVNQFYRWNPDRSSGFWMGHGE</sequence>
<evidence type="ECO:0000256" key="1">
    <source>
        <dbReference type="SAM" id="MobiDB-lite"/>
    </source>
</evidence>
<dbReference type="EMBL" id="JAQQWK010000008">
    <property type="protein sequence ID" value="KAK8036185.1"/>
    <property type="molecule type" value="Genomic_DNA"/>
</dbReference>
<evidence type="ECO:0000313" key="3">
    <source>
        <dbReference type="Proteomes" id="UP001444661"/>
    </source>
</evidence>
<comment type="caution">
    <text evidence="2">The sequence shown here is derived from an EMBL/GenBank/DDBJ whole genome shotgun (WGS) entry which is preliminary data.</text>
</comment>
<feature type="compositionally biased region" description="Pro residues" evidence="1">
    <location>
        <begin position="1"/>
        <end position="18"/>
    </location>
</feature>
<organism evidence="2 3">
    <name type="scientific">Apiospora rasikravindrae</name>
    <dbReference type="NCBI Taxonomy" id="990691"/>
    <lineage>
        <taxon>Eukaryota</taxon>
        <taxon>Fungi</taxon>
        <taxon>Dikarya</taxon>
        <taxon>Ascomycota</taxon>
        <taxon>Pezizomycotina</taxon>
        <taxon>Sordariomycetes</taxon>
        <taxon>Xylariomycetidae</taxon>
        <taxon>Amphisphaeriales</taxon>
        <taxon>Apiosporaceae</taxon>
        <taxon>Apiospora</taxon>
    </lineage>
</organism>